<dbReference type="RefSeq" id="WP_270042824.1">
    <property type="nucleotide sequence ID" value="NZ_JAPDOD010000026.1"/>
</dbReference>
<dbReference type="Gene3D" id="3.40.50.10050">
    <property type="entry name" value="Translation initiation factor IF- 2, domain 3"/>
    <property type="match status" value="1"/>
</dbReference>
<evidence type="ECO:0000256" key="10">
    <source>
        <dbReference type="HAMAP-Rule" id="MF_00100"/>
    </source>
</evidence>
<accession>A0A9X3MVN1</accession>
<comment type="function">
    <text evidence="9 10 11">One of the essential components for the initiation of protein synthesis. Protects formylmethionyl-tRNA from spontaneous hydrolysis and promotes its binding to the 30S ribosomal subunits. Also involved in the hydrolysis of GTP during the formation of the 70S ribosomal complex.</text>
</comment>
<dbReference type="CDD" id="cd01887">
    <property type="entry name" value="IF2_eIF5B"/>
    <property type="match status" value="1"/>
</dbReference>
<dbReference type="Pfam" id="PF04760">
    <property type="entry name" value="IF2_N"/>
    <property type="match status" value="2"/>
</dbReference>
<evidence type="ECO:0000256" key="5">
    <source>
        <dbReference type="ARBA" id="ARBA00022540"/>
    </source>
</evidence>
<protein>
    <recommendedName>
        <fullName evidence="3 10">Translation initiation factor IF-2</fullName>
    </recommendedName>
</protein>
<comment type="caution">
    <text evidence="10">Lacks conserved residue(s) required for the propagation of feature annotation.</text>
</comment>
<dbReference type="GO" id="GO:0003924">
    <property type="term" value="F:GTPase activity"/>
    <property type="evidence" value="ECO:0007669"/>
    <property type="project" value="UniProtKB-UniRule"/>
</dbReference>
<dbReference type="InterPro" id="IPR027417">
    <property type="entry name" value="P-loop_NTPase"/>
</dbReference>
<feature type="binding site" evidence="10">
    <location>
        <begin position="387"/>
        <end position="390"/>
    </location>
    <ligand>
        <name>GTP</name>
        <dbReference type="ChEBI" id="CHEBI:37565"/>
    </ligand>
</feature>
<evidence type="ECO:0000256" key="12">
    <source>
        <dbReference type="SAM" id="MobiDB-lite"/>
    </source>
</evidence>
<dbReference type="InterPro" id="IPR009000">
    <property type="entry name" value="Transl_B-barrel_sf"/>
</dbReference>
<evidence type="ECO:0000313" key="14">
    <source>
        <dbReference type="EMBL" id="MDA0163579.1"/>
    </source>
</evidence>
<proteinExistence type="inferred from homology"/>
<keyword evidence="6 10" id="KW-0547">Nucleotide-binding</keyword>
<dbReference type="InterPro" id="IPR000178">
    <property type="entry name" value="TF_IF2_bacterial-like"/>
</dbReference>
<dbReference type="EMBL" id="JAPDOD010000026">
    <property type="protein sequence ID" value="MDA0163579.1"/>
    <property type="molecule type" value="Genomic_DNA"/>
</dbReference>
<dbReference type="NCBIfam" id="TIGR00231">
    <property type="entry name" value="small_GTP"/>
    <property type="match status" value="1"/>
</dbReference>
<dbReference type="PROSITE" id="PS51722">
    <property type="entry name" value="G_TR_2"/>
    <property type="match status" value="1"/>
</dbReference>
<evidence type="ECO:0000256" key="6">
    <source>
        <dbReference type="ARBA" id="ARBA00022741"/>
    </source>
</evidence>
<dbReference type="InterPro" id="IPR015760">
    <property type="entry name" value="TIF_IF2"/>
</dbReference>
<feature type="binding site" evidence="10">
    <location>
        <begin position="286"/>
        <end position="293"/>
    </location>
    <ligand>
        <name>GTP</name>
        <dbReference type="ChEBI" id="CHEBI:37565"/>
    </ligand>
</feature>
<comment type="subcellular location">
    <subcellularLocation>
        <location evidence="1 10">Cytoplasm</location>
    </subcellularLocation>
</comment>
<evidence type="ECO:0000256" key="4">
    <source>
        <dbReference type="ARBA" id="ARBA00022490"/>
    </source>
</evidence>
<dbReference type="InterPro" id="IPR044145">
    <property type="entry name" value="IF2_II"/>
</dbReference>
<dbReference type="Gene3D" id="2.40.30.10">
    <property type="entry name" value="Translation factors"/>
    <property type="match status" value="2"/>
</dbReference>
<dbReference type="InterPro" id="IPR006847">
    <property type="entry name" value="IF2_N"/>
</dbReference>
<dbReference type="GO" id="GO:0003743">
    <property type="term" value="F:translation initiation factor activity"/>
    <property type="evidence" value="ECO:0007669"/>
    <property type="project" value="UniProtKB-UniRule"/>
</dbReference>
<feature type="binding site" evidence="10">
    <location>
        <begin position="333"/>
        <end position="337"/>
    </location>
    <ligand>
        <name>GTP</name>
        <dbReference type="ChEBI" id="CHEBI:37565"/>
    </ligand>
</feature>
<evidence type="ECO:0000313" key="15">
    <source>
        <dbReference type="Proteomes" id="UP001149140"/>
    </source>
</evidence>
<organism evidence="14 15">
    <name type="scientific">Solirubrobacter ginsenosidimutans</name>
    <dbReference type="NCBI Taxonomy" id="490573"/>
    <lineage>
        <taxon>Bacteria</taxon>
        <taxon>Bacillati</taxon>
        <taxon>Actinomycetota</taxon>
        <taxon>Thermoleophilia</taxon>
        <taxon>Solirubrobacterales</taxon>
        <taxon>Solirubrobacteraceae</taxon>
        <taxon>Solirubrobacter</taxon>
    </lineage>
</organism>
<keyword evidence="5 10" id="KW-0396">Initiation factor</keyword>
<dbReference type="InterPro" id="IPR004161">
    <property type="entry name" value="EFTu-like_2"/>
</dbReference>
<keyword evidence="8 10" id="KW-0342">GTP-binding</keyword>
<dbReference type="FunFam" id="2.40.30.10:FF:000007">
    <property type="entry name" value="Translation initiation factor IF-2"/>
    <property type="match status" value="1"/>
</dbReference>
<dbReference type="InterPro" id="IPR023115">
    <property type="entry name" value="TIF_IF2_dom3"/>
</dbReference>
<dbReference type="GO" id="GO:0005525">
    <property type="term" value="F:GTP binding"/>
    <property type="evidence" value="ECO:0007669"/>
    <property type="project" value="UniProtKB-KW"/>
</dbReference>
<dbReference type="CDD" id="cd03692">
    <property type="entry name" value="mtIF2_IVc"/>
    <property type="match status" value="1"/>
</dbReference>
<feature type="compositionally biased region" description="Basic residues" evidence="12">
    <location>
        <begin position="169"/>
        <end position="179"/>
    </location>
</feature>
<dbReference type="HAMAP" id="MF_00100_B">
    <property type="entry name" value="IF_2_B"/>
    <property type="match status" value="1"/>
</dbReference>
<keyword evidence="7 10" id="KW-0648">Protein biosynthesis</keyword>
<dbReference type="FunFam" id="3.40.50.10050:FF:000001">
    <property type="entry name" value="Translation initiation factor IF-2"/>
    <property type="match status" value="1"/>
</dbReference>
<dbReference type="Pfam" id="PF03144">
    <property type="entry name" value="GTP_EFTU_D2"/>
    <property type="match status" value="1"/>
</dbReference>
<name>A0A9X3MVN1_9ACTN</name>
<evidence type="ECO:0000256" key="3">
    <source>
        <dbReference type="ARBA" id="ARBA00020675"/>
    </source>
</evidence>
<dbReference type="PANTHER" id="PTHR43381">
    <property type="entry name" value="TRANSLATION INITIATION FACTOR IF-2-RELATED"/>
    <property type="match status" value="1"/>
</dbReference>
<evidence type="ECO:0000256" key="2">
    <source>
        <dbReference type="ARBA" id="ARBA00007733"/>
    </source>
</evidence>
<sequence>MAKKRVHELAKQYDMPTSEVIKRLNAAGLQVKAAATAVDEKLADAALTGKPKPKAIASNGAAKKPAAPVLQQRAGFGHGTARAPRAENLAPKTPPKPKAKPKPKPEAGNGAAGGPGSRRPTRSSLQGERAPGSAGGVRRVVIDSQAARRGPGGPGGPGGGPGGGPPNRPPRRRGGRRRRGTYEEPVAQDVSALKPDLIRLNSGSTVKDVAEYLGIGVPEIIKKLMSLGEMATLTQTLSDDVIQVIADEFDKEIEIVTAAEDANADPTFEDADEDLEPRPPVITIMGHVDHGKTSLLDAIRQTDVAAGEAGGITQHIGAYQVHQDDGRVTTFLDTPGHEAFTAMRARGAQATDIAVIVVAADDGVRPQTREAVDHAKAADVPIVVAVNKVDKEGAQPDRVRTEMTQLGLQPEEWGGDTMFVDVSAKTKQGLEDLLEGLQLTAEIEELTANPDADASGTVIESKLDPGRGAVVTVLVQRGTLKIGDAIVAGAHWGRVRAMSDYTGKRVKTAGPSEPVEVLGFDTVPEAGEFAHVVENDRKARSLAGERANRLKLEQQARRRGNKRSLATIFDQRGGLNELNLVLKADVSGSLEAFEDEIAKLPQEEVQVSIVLAGVGGITESDINLAAASDAIVMGFNVRPVGDARQLADREGVEIRNYSVIYRAIEELRDAMQGMLAPETVEDVVGNIEVREIFRASKVGTIAGCMVTDGKVTRGAKVRLIRDGAVVHDGEIGSLRRFNEDVREVLAGFECGVVLNNYSNVEQGDTMEVYETRQVERKLT</sequence>
<evidence type="ECO:0000259" key="13">
    <source>
        <dbReference type="PROSITE" id="PS51722"/>
    </source>
</evidence>
<dbReference type="Pfam" id="PF11987">
    <property type="entry name" value="IF-2"/>
    <property type="match status" value="1"/>
</dbReference>
<evidence type="ECO:0000256" key="1">
    <source>
        <dbReference type="ARBA" id="ARBA00004496"/>
    </source>
</evidence>
<dbReference type="FunFam" id="2.40.30.10:FF:000008">
    <property type="entry name" value="Translation initiation factor IF-2"/>
    <property type="match status" value="1"/>
</dbReference>
<evidence type="ECO:0000256" key="7">
    <source>
        <dbReference type="ARBA" id="ARBA00022917"/>
    </source>
</evidence>
<dbReference type="PANTHER" id="PTHR43381:SF5">
    <property type="entry name" value="TR-TYPE G DOMAIN-CONTAINING PROTEIN"/>
    <property type="match status" value="1"/>
</dbReference>
<dbReference type="SUPFAM" id="SSF52540">
    <property type="entry name" value="P-loop containing nucleoside triphosphate hydrolases"/>
    <property type="match status" value="1"/>
</dbReference>
<dbReference type="GO" id="GO:0005829">
    <property type="term" value="C:cytosol"/>
    <property type="evidence" value="ECO:0007669"/>
    <property type="project" value="TreeGrafter"/>
</dbReference>
<keyword evidence="4 10" id="KW-0963">Cytoplasm</keyword>
<dbReference type="InterPro" id="IPR000795">
    <property type="entry name" value="T_Tr_GTP-bd_dom"/>
</dbReference>
<dbReference type="NCBIfam" id="TIGR00487">
    <property type="entry name" value="IF-2"/>
    <property type="match status" value="1"/>
</dbReference>
<evidence type="ECO:0000256" key="9">
    <source>
        <dbReference type="ARBA" id="ARBA00025162"/>
    </source>
</evidence>
<feature type="compositionally biased region" description="Gly residues" evidence="12">
    <location>
        <begin position="150"/>
        <end position="162"/>
    </location>
</feature>
<feature type="region of interest" description="Disordered" evidence="12">
    <location>
        <begin position="45"/>
        <end position="185"/>
    </location>
</feature>
<evidence type="ECO:0000256" key="8">
    <source>
        <dbReference type="ARBA" id="ARBA00023134"/>
    </source>
</evidence>
<dbReference type="Proteomes" id="UP001149140">
    <property type="component" value="Unassembled WGS sequence"/>
</dbReference>
<dbReference type="SUPFAM" id="SSF50447">
    <property type="entry name" value="Translation proteins"/>
    <property type="match status" value="2"/>
</dbReference>
<gene>
    <name evidence="10 14" type="primary">infB</name>
    <name evidence="14" type="ORF">OM076_25115</name>
</gene>
<comment type="similarity">
    <text evidence="2 10 11">Belongs to the TRAFAC class translation factor GTPase superfamily. Classic translation factor GTPase family. IF-2 subfamily.</text>
</comment>
<comment type="caution">
    <text evidence="14">The sequence shown here is derived from an EMBL/GenBank/DDBJ whole genome shotgun (WGS) entry which is preliminary data.</text>
</comment>
<dbReference type="Gene3D" id="3.40.50.300">
    <property type="entry name" value="P-loop containing nucleotide triphosphate hydrolases"/>
    <property type="match status" value="1"/>
</dbReference>
<dbReference type="Gene3D" id="1.10.10.2480">
    <property type="match status" value="1"/>
</dbReference>
<dbReference type="InterPro" id="IPR036925">
    <property type="entry name" value="TIF_IF2_dom3_sf"/>
</dbReference>
<reference evidence="14" key="1">
    <citation type="submission" date="2022-10" db="EMBL/GenBank/DDBJ databases">
        <title>The WGS of Solirubrobacter ginsenosidimutans DSM 21036.</title>
        <authorList>
            <person name="Jiang Z."/>
        </authorList>
    </citation>
    <scope>NUCLEOTIDE SEQUENCE</scope>
    <source>
        <strain evidence="14">DSM 21036</strain>
    </source>
</reference>
<dbReference type="AlphaFoldDB" id="A0A9X3MVN1"/>
<feature type="domain" description="Tr-type G" evidence="13">
    <location>
        <begin position="277"/>
        <end position="447"/>
    </location>
</feature>
<dbReference type="FunFam" id="3.40.50.300:FF:000019">
    <property type="entry name" value="Translation initiation factor IF-2"/>
    <property type="match status" value="1"/>
</dbReference>
<dbReference type="Pfam" id="PF00009">
    <property type="entry name" value="GTP_EFTU"/>
    <property type="match status" value="1"/>
</dbReference>
<dbReference type="InterPro" id="IPR005225">
    <property type="entry name" value="Small_GTP-bd"/>
</dbReference>
<dbReference type="SUPFAM" id="SSF52156">
    <property type="entry name" value="Initiation factor IF2/eIF5b, domain 3"/>
    <property type="match status" value="1"/>
</dbReference>
<evidence type="ECO:0000256" key="11">
    <source>
        <dbReference type="RuleBase" id="RU000644"/>
    </source>
</evidence>
<dbReference type="CDD" id="cd03702">
    <property type="entry name" value="IF2_mtIF2_II"/>
    <property type="match status" value="1"/>
</dbReference>
<dbReference type="InterPro" id="IPR053905">
    <property type="entry name" value="EF-G-like_DII"/>
</dbReference>
<keyword evidence="15" id="KW-1185">Reference proteome</keyword>
<dbReference type="Pfam" id="PF22042">
    <property type="entry name" value="EF-G_D2"/>
    <property type="match status" value="1"/>
</dbReference>